<comment type="caution">
    <text evidence="3">The sequence shown here is derived from an EMBL/GenBank/DDBJ whole genome shotgun (WGS) entry which is preliminary data.</text>
</comment>
<dbReference type="InterPro" id="IPR002818">
    <property type="entry name" value="DJ-1/PfpI"/>
</dbReference>
<dbReference type="PROSITE" id="PS51276">
    <property type="entry name" value="PEPTIDASE_C56_PFPI"/>
    <property type="match status" value="1"/>
</dbReference>
<dbReference type="EMBL" id="JASFZW010000001">
    <property type="protein sequence ID" value="KAK2080341.1"/>
    <property type="molecule type" value="Genomic_DNA"/>
</dbReference>
<gene>
    <name evidence="3" type="ORF">QBZ16_000194</name>
</gene>
<reference evidence="3" key="1">
    <citation type="submission" date="2021-01" db="EMBL/GenBank/DDBJ databases">
        <authorList>
            <person name="Eckstrom K.M.E."/>
        </authorList>
    </citation>
    <scope>NUCLEOTIDE SEQUENCE</scope>
    <source>
        <strain evidence="3">UVCC 0001</strain>
    </source>
</reference>
<evidence type="ECO:0000259" key="2">
    <source>
        <dbReference type="Pfam" id="PF01965"/>
    </source>
</evidence>
<dbReference type="PANTHER" id="PTHR42733:SF2">
    <property type="entry name" value="DJ-1_THIJ_PFPI FAMILY PROTEIN"/>
    <property type="match status" value="1"/>
</dbReference>
<feature type="domain" description="DJ-1/PfpI" evidence="2">
    <location>
        <begin position="3"/>
        <end position="185"/>
    </location>
</feature>
<keyword evidence="4" id="KW-1185">Reference proteome</keyword>
<dbReference type="SUPFAM" id="SSF52317">
    <property type="entry name" value="Class I glutamine amidotransferase-like"/>
    <property type="match status" value="1"/>
</dbReference>
<organism evidence="3 4">
    <name type="scientific">Prototheca wickerhamii</name>
    <dbReference type="NCBI Taxonomy" id="3111"/>
    <lineage>
        <taxon>Eukaryota</taxon>
        <taxon>Viridiplantae</taxon>
        <taxon>Chlorophyta</taxon>
        <taxon>core chlorophytes</taxon>
        <taxon>Trebouxiophyceae</taxon>
        <taxon>Chlorellales</taxon>
        <taxon>Chlorellaceae</taxon>
        <taxon>Prototheca</taxon>
    </lineage>
</organism>
<dbReference type="Proteomes" id="UP001255856">
    <property type="component" value="Unassembled WGS sequence"/>
</dbReference>
<dbReference type="PANTHER" id="PTHR42733">
    <property type="entry name" value="DJ-1 PROTEIN"/>
    <property type="match status" value="1"/>
</dbReference>
<accession>A0AAD9MP51</accession>
<evidence type="ECO:0000313" key="4">
    <source>
        <dbReference type="Proteomes" id="UP001255856"/>
    </source>
</evidence>
<evidence type="ECO:0000256" key="1">
    <source>
        <dbReference type="ARBA" id="ARBA00008542"/>
    </source>
</evidence>
<dbReference type="InterPro" id="IPR029062">
    <property type="entry name" value="Class_I_gatase-like"/>
</dbReference>
<dbReference type="Gene3D" id="3.40.50.880">
    <property type="match status" value="1"/>
</dbReference>
<dbReference type="CDD" id="cd03169">
    <property type="entry name" value="GATase1_PfpI_1"/>
    <property type="match status" value="1"/>
</dbReference>
<proteinExistence type="inferred from homology"/>
<dbReference type="AlphaFoldDB" id="A0AAD9MP51"/>
<comment type="similarity">
    <text evidence="1">Belongs to the peptidase C56 family.</text>
</comment>
<name>A0AAD9MP51_PROWI</name>
<dbReference type="Pfam" id="PF01965">
    <property type="entry name" value="DJ-1_PfpI"/>
    <property type="match status" value="1"/>
</dbReference>
<protein>
    <recommendedName>
        <fullName evidence="2">DJ-1/PfpI domain-containing protein</fullName>
    </recommendedName>
</protein>
<sequence length="194" mass="21002">MAKVLLLAGDFVEDLEIYVPFQGLQIVGVQVDAVCPGKKPGDSIKTSVHDFEGDQTYTEKRGHNFAINADFDKALGELDSYDGLVIPGGRAPEYLRLNPKIIKVVRHFMDRKAPVAAICHGIQVLAAADVLKSRELTCYPACAPEVGLCGGKYSEVDVTEAVVDGNLITSPAWPGHSKWLAAFLKALGYSWSRA</sequence>
<evidence type="ECO:0000313" key="3">
    <source>
        <dbReference type="EMBL" id="KAK2080341.1"/>
    </source>
</evidence>
<dbReference type="NCBIfam" id="TIGR01382">
    <property type="entry name" value="PfpI"/>
    <property type="match status" value="1"/>
</dbReference>
<dbReference type="InterPro" id="IPR006286">
    <property type="entry name" value="C56_PfpI-like"/>
</dbReference>